<gene>
    <name evidence="2" type="ORF">GlitD10_0195</name>
</gene>
<sequence length="96" mass="11122">MKSLTTPDFWRAYAELTPDMREEVRRAYQLWQNNPIHPSLHFKKVGKHLWSVCVSSGYRALALKKGDDYYSGSPPGRSLLPSKQQRPNDDSPKLLY</sequence>
<proteinExistence type="predicted"/>
<dbReference type="STRING" id="1188229.GlitD10_0195"/>
<evidence type="ECO:0000256" key="1">
    <source>
        <dbReference type="SAM" id="MobiDB-lite"/>
    </source>
</evidence>
<dbReference type="Proteomes" id="UP000180235">
    <property type="component" value="Chromosome"/>
</dbReference>
<dbReference type="AlphaFoldDB" id="A0A1J0A981"/>
<dbReference type="KEGG" id="glt:GlitD10_0195"/>
<feature type="compositionally biased region" description="Low complexity" evidence="1">
    <location>
        <begin position="71"/>
        <end position="82"/>
    </location>
</feature>
<protein>
    <submittedName>
        <fullName evidence="2">Uncharacterized protein</fullName>
    </submittedName>
</protein>
<feature type="compositionally biased region" description="Basic and acidic residues" evidence="1">
    <location>
        <begin position="86"/>
        <end position="96"/>
    </location>
</feature>
<name>A0A1J0A981_9CYAN</name>
<accession>A0A1J0A981</accession>
<dbReference type="EMBL" id="CP017675">
    <property type="protein sequence ID" value="APB32496.1"/>
    <property type="molecule type" value="Genomic_DNA"/>
</dbReference>
<dbReference type="SUPFAM" id="SSF143011">
    <property type="entry name" value="RelE-like"/>
    <property type="match status" value="1"/>
</dbReference>
<reference evidence="2 3" key="1">
    <citation type="submission" date="2016-10" db="EMBL/GenBank/DDBJ databases">
        <title>Description of Gloeomargarita lithophora gen. nov., sp. nov., a thylakoid-bearing basal-branching cyanobacterium with intracellular carbonates, and proposal for Gloeomargaritales ord. nov.</title>
        <authorList>
            <person name="Moreira D."/>
            <person name="Tavera R."/>
            <person name="Benzerara K."/>
            <person name="Skouri-Panet F."/>
            <person name="Couradeau E."/>
            <person name="Gerard E."/>
            <person name="Loussert C."/>
            <person name="Novelo E."/>
            <person name="Zivanovic Y."/>
            <person name="Lopez-Garcia P."/>
        </authorList>
    </citation>
    <scope>NUCLEOTIDE SEQUENCE [LARGE SCALE GENOMIC DNA]</scope>
    <source>
        <strain evidence="2 3">D10</strain>
    </source>
</reference>
<dbReference type="RefSeq" id="WP_371128341.1">
    <property type="nucleotide sequence ID" value="NZ_CP017675.1"/>
</dbReference>
<feature type="region of interest" description="Disordered" evidence="1">
    <location>
        <begin position="71"/>
        <end position="96"/>
    </location>
</feature>
<evidence type="ECO:0000313" key="2">
    <source>
        <dbReference type="EMBL" id="APB32496.1"/>
    </source>
</evidence>
<dbReference type="InterPro" id="IPR035093">
    <property type="entry name" value="RelE/ParE_toxin_dom_sf"/>
</dbReference>
<organism evidence="2 3">
    <name type="scientific">Gloeomargarita lithophora Alchichica-D10</name>
    <dbReference type="NCBI Taxonomy" id="1188229"/>
    <lineage>
        <taxon>Bacteria</taxon>
        <taxon>Bacillati</taxon>
        <taxon>Cyanobacteriota</taxon>
        <taxon>Cyanophyceae</taxon>
        <taxon>Gloeomargaritales</taxon>
        <taxon>Gloeomargaritaceae</taxon>
        <taxon>Gloeomargarita</taxon>
    </lineage>
</organism>
<evidence type="ECO:0000313" key="3">
    <source>
        <dbReference type="Proteomes" id="UP000180235"/>
    </source>
</evidence>
<keyword evidence="3" id="KW-1185">Reference proteome</keyword>